<accession>A0A3E2H8X2</accession>
<comment type="caution">
    <text evidence="2">The sequence shown here is derived from an EMBL/GenBank/DDBJ whole genome shotgun (WGS) entry which is preliminary data.</text>
</comment>
<organism evidence="2 3">
    <name type="scientific">Scytalidium lignicola</name>
    <name type="common">Hyphomycete</name>
    <dbReference type="NCBI Taxonomy" id="5539"/>
    <lineage>
        <taxon>Eukaryota</taxon>
        <taxon>Fungi</taxon>
        <taxon>Dikarya</taxon>
        <taxon>Ascomycota</taxon>
        <taxon>Pezizomycotina</taxon>
        <taxon>Leotiomycetes</taxon>
        <taxon>Leotiomycetes incertae sedis</taxon>
        <taxon>Scytalidium</taxon>
    </lineage>
</organism>
<dbReference type="EMBL" id="NCSJ02000122">
    <property type="protein sequence ID" value="RFU29641.1"/>
    <property type="molecule type" value="Genomic_DNA"/>
</dbReference>
<evidence type="ECO:0000259" key="1">
    <source>
        <dbReference type="Pfam" id="PF06985"/>
    </source>
</evidence>
<protein>
    <recommendedName>
        <fullName evidence="1">Heterokaryon incompatibility domain-containing protein</fullName>
    </recommendedName>
</protein>
<gene>
    <name evidence="2" type="ORF">B7463_g6709</name>
</gene>
<dbReference type="Pfam" id="PF06985">
    <property type="entry name" value="HET"/>
    <property type="match status" value="1"/>
</dbReference>
<name>A0A3E2H8X2_SCYLI</name>
<feature type="non-terminal residue" evidence="2">
    <location>
        <position position="408"/>
    </location>
</feature>
<dbReference type="InterPro" id="IPR010730">
    <property type="entry name" value="HET"/>
</dbReference>
<dbReference type="PANTHER" id="PTHR33112:SF8">
    <property type="entry name" value="HETEROKARYON INCOMPATIBILITY DOMAIN-CONTAINING PROTEIN"/>
    <property type="match status" value="1"/>
</dbReference>
<dbReference type="STRING" id="5539.A0A3E2H8X2"/>
<reference evidence="2 3" key="1">
    <citation type="submission" date="2018-05" db="EMBL/GenBank/DDBJ databases">
        <title>Draft genome sequence of Scytalidium lignicola DSM 105466, a ubiquitous saprotrophic fungus.</title>
        <authorList>
            <person name="Buettner E."/>
            <person name="Gebauer A.M."/>
            <person name="Hofrichter M."/>
            <person name="Liers C."/>
            <person name="Kellner H."/>
        </authorList>
    </citation>
    <scope>NUCLEOTIDE SEQUENCE [LARGE SCALE GENOMIC DNA]</scope>
    <source>
        <strain evidence="2 3">DSM 105466</strain>
    </source>
</reference>
<dbReference type="OrthoDB" id="3543135at2759"/>
<dbReference type="AlphaFoldDB" id="A0A3E2H8X2"/>
<proteinExistence type="predicted"/>
<keyword evidence="3" id="KW-1185">Reference proteome</keyword>
<dbReference type="PANTHER" id="PTHR33112">
    <property type="entry name" value="DOMAIN PROTEIN, PUTATIVE-RELATED"/>
    <property type="match status" value="1"/>
</dbReference>
<dbReference type="OMA" id="WIYQEMM"/>
<dbReference type="Proteomes" id="UP000258309">
    <property type="component" value="Unassembled WGS sequence"/>
</dbReference>
<feature type="non-terminal residue" evidence="2">
    <location>
        <position position="1"/>
    </location>
</feature>
<feature type="domain" description="Heterokaryon incompatibility" evidence="1">
    <location>
        <begin position="1"/>
        <end position="107"/>
    </location>
</feature>
<sequence length="408" mass="46723">MQDAVRLTNRLGIRYIWIDALCIIQGDADDWEKESLCMGDVYENSHFTIAASGATSSDQGLYAVRDPLRLFPCKLGIPRQGALYAKAVSESQLDQEPLYGRDWVLQERLFSRRTLNFGSLFVWECKTKTLDEFDPVDTIGLLNAELSVKKTFDNLHPTANENPEFIDSWNRKVVEPYTNARLTYQSDRLVAISGVIQRIERDTGWTNICGLWKPWLLEELLWGSGYFRISKARISKAIPRMRISAAPTWSWASVNTPVWRFNSYHSNNHYIIEEVPQCLDSGTGALTLRGHLFSIRRDEWDEWFERGKIVNFGEVSSPVNLFPDLDSLDDFENCSHWLLPICWTSPLPESRVREYAQVLNGIILVQSPRDATKFERIGYWGLETNDDNLATDIQTALSISTLVNISII</sequence>
<evidence type="ECO:0000313" key="3">
    <source>
        <dbReference type="Proteomes" id="UP000258309"/>
    </source>
</evidence>
<evidence type="ECO:0000313" key="2">
    <source>
        <dbReference type="EMBL" id="RFU29641.1"/>
    </source>
</evidence>